<dbReference type="GeneID" id="19205005"/>
<feature type="region of interest" description="Disordered" evidence="6">
    <location>
        <begin position="323"/>
        <end position="348"/>
    </location>
</feature>
<feature type="transmembrane region" description="Helical" evidence="7">
    <location>
        <begin position="52"/>
        <end position="72"/>
    </location>
</feature>
<keyword evidence="10" id="KW-1185">Reference proteome</keyword>
<evidence type="ECO:0000256" key="6">
    <source>
        <dbReference type="SAM" id="MobiDB-lite"/>
    </source>
</evidence>
<dbReference type="KEGG" id="cput:CONPUDRAFT_163830"/>
<feature type="transmembrane region" description="Helical" evidence="7">
    <location>
        <begin position="209"/>
        <end position="230"/>
    </location>
</feature>
<feature type="transmembrane region" description="Helical" evidence="7">
    <location>
        <begin position="101"/>
        <end position="122"/>
    </location>
</feature>
<feature type="transmembrane region" description="Helical" evidence="7">
    <location>
        <begin position="19"/>
        <end position="40"/>
    </location>
</feature>
<dbReference type="AlphaFoldDB" id="A0A5M3MVY4"/>
<dbReference type="PANTHER" id="PTHR33048:SF47">
    <property type="entry name" value="INTEGRAL MEMBRANE PROTEIN-RELATED"/>
    <property type="match status" value="1"/>
</dbReference>
<evidence type="ECO:0000256" key="7">
    <source>
        <dbReference type="SAM" id="Phobius"/>
    </source>
</evidence>
<dbReference type="Proteomes" id="UP000053558">
    <property type="component" value="Unassembled WGS sequence"/>
</dbReference>
<proteinExistence type="inferred from homology"/>
<evidence type="ECO:0000313" key="10">
    <source>
        <dbReference type="Proteomes" id="UP000053558"/>
    </source>
</evidence>
<gene>
    <name evidence="9" type="ORF">CONPUDRAFT_163830</name>
</gene>
<dbReference type="InterPro" id="IPR049326">
    <property type="entry name" value="Rhodopsin_dom_fungi"/>
</dbReference>
<feature type="transmembrane region" description="Helical" evidence="7">
    <location>
        <begin position="177"/>
        <end position="197"/>
    </location>
</feature>
<dbReference type="PANTHER" id="PTHR33048">
    <property type="entry name" value="PTH11-LIKE INTEGRAL MEMBRANE PROTEIN (AFU_ORTHOLOGUE AFUA_5G11245)"/>
    <property type="match status" value="1"/>
</dbReference>
<keyword evidence="4 7" id="KW-0472">Membrane</keyword>
<feature type="transmembrane region" description="Helical" evidence="7">
    <location>
        <begin position="134"/>
        <end position="151"/>
    </location>
</feature>
<dbReference type="EMBL" id="JH711576">
    <property type="protein sequence ID" value="EIW82751.1"/>
    <property type="molecule type" value="Genomic_DNA"/>
</dbReference>
<comment type="similarity">
    <text evidence="5">Belongs to the SAT4 family.</text>
</comment>
<feature type="compositionally biased region" description="Basic and acidic residues" evidence="6">
    <location>
        <begin position="323"/>
        <end position="335"/>
    </location>
</feature>
<comment type="caution">
    <text evidence="9">The sequence shown here is derived from an EMBL/GenBank/DDBJ whole genome shotgun (WGS) entry which is preliminary data.</text>
</comment>
<dbReference type="GO" id="GO:0016020">
    <property type="term" value="C:membrane"/>
    <property type="evidence" value="ECO:0007669"/>
    <property type="project" value="UniProtKB-SubCell"/>
</dbReference>
<evidence type="ECO:0000256" key="3">
    <source>
        <dbReference type="ARBA" id="ARBA00022989"/>
    </source>
</evidence>
<protein>
    <recommendedName>
        <fullName evidence="8">Rhodopsin domain-containing protein</fullName>
    </recommendedName>
</protein>
<feature type="transmembrane region" description="Helical" evidence="7">
    <location>
        <begin position="242"/>
        <end position="266"/>
    </location>
</feature>
<evidence type="ECO:0000256" key="1">
    <source>
        <dbReference type="ARBA" id="ARBA00004141"/>
    </source>
</evidence>
<accession>A0A5M3MVY4</accession>
<evidence type="ECO:0000259" key="8">
    <source>
        <dbReference type="Pfam" id="PF20684"/>
    </source>
</evidence>
<name>A0A5M3MVY4_CONPW</name>
<dbReference type="Pfam" id="PF20684">
    <property type="entry name" value="Fung_rhodopsin"/>
    <property type="match status" value="1"/>
</dbReference>
<evidence type="ECO:0000313" key="9">
    <source>
        <dbReference type="EMBL" id="EIW82751.1"/>
    </source>
</evidence>
<sequence>MSTHTPDEYQGATPPRISIVYLCLQTGLYAFALALTAFRLWIRRGRYWWEDILALVAGVFCVLCNVSLWLMYFPDVGGLPPMTQVFVLASVADGRPVINRAFQWLAMVTFANAVWLARTSILVSIMRVSTSPRFSLIIHASLVLFVLLWAVEFSSKMWLCGRNLTYACQTSLVYEDIIISLDVASTFILVALPLFMLWNVKLARMPKTLILLVFGVGVVNAAASYVHAVFLAPQTPLTGITGNIQCAVDLIVCNLLVTVTFGYRVLRTRRRRNKNRSTTTDTGDITTSTDDISGLGAATRYTNNVVEGRYVLTTVELELDSAGFDHHSGSERGRESGLGYGIERSADS</sequence>
<dbReference type="OrthoDB" id="3229610at2759"/>
<evidence type="ECO:0000256" key="4">
    <source>
        <dbReference type="ARBA" id="ARBA00023136"/>
    </source>
</evidence>
<keyword evidence="3 7" id="KW-1133">Transmembrane helix</keyword>
<reference evidence="10" key="1">
    <citation type="journal article" date="2012" name="Science">
        <title>The Paleozoic origin of enzymatic lignin decomposition reconstructed from 31 fungal genomes.</title>
        <authorList>
            <person name="Floudas D."/>
            <person name="Binder M."/>
            <person name="Riley R."/>
            <person name="Barry K."/>
            <person name="Blanchette R.A."/>
            <person name="Henrissat B."/>
            <person name="Martinez A.T."/>
            <person name="Otillar R."/>
            <person name="Spatafora J.W."/>
            <person name="Yadav J.S."/>
            <person name="Aerts A."/>
            <person name="Benoit I."/>
            <person name="Boyd A."/>
            <person name="Carlson A."/>
            <person name="Copeland A."/>
            <person name="Coutinho P.M."/>
            <person name="de Vries R.P."/>
            <person name="Ferreira P."/>
            <person name="Findley K."/>
            <person name="Foster B."/>
            <person name="Gaskell J."/>
            <person name="Glotzer D."/>
            <person name="Gorecki P."/>
            <person name="Heitman J."/>
            <person name="Hesse C."/>
            <person name="Hori C."/>
            <person name="Igarashi K."/>
            <person name="Jurgens J.A."/>
            <person name="Kallen N."/>
            <person name="Kersten P."/>
            <person name="Kohler A."/>
            <person name="Kuees U."/>
            <person name="Kumar T.K.A."/>
            <person name="Kuo A."/>
            <person name="LaButti K."/>
            <person name="Larrondo L.F."/>
            <person name="Lindquist E."/>
            <person name="Ling A."/>
            <person name="Lombard V."/>
            <person name="Lucas S."/>
            <person name="Lundell T."/>
            <person name="Martin R."/>
            <person name="McLaughlin D.J."/>
            <person name="Morgenstern I."/>
            <person name="Morin E."/>
            <person name="Murat C."/>
            <person name="Nagy L.G."/>
            <person name="Nolan M."/>
            <person name="Ohm R.A."/>
            <person name="Patyshakuliyeva A."/>
            <person name="Rokas A."/>
            <person name="Ruiz-Duenas F.J."/>
            <person name="Sabat G."/>
            <person name="Salamov A."/>
            <person name="Samejima M."/>
            <person name="Schmutz J."/>
            <person name="Slot J.C."/>
            <person name="St John F."/>
            <person name="Stenlid J."/>
            <person name="Sun H."/>
            <person name="Sun S."/>
            <person name="Syed K."/>
            <person name="Tsang A."/>
            <person name="Wiebenga A."/>
            <person name="Young D."/>
            <person name="Pisabarro A."/>
            <person name="Eastwood D.C."/>
            <person name="Martin F."/>
            <person name="Cullen D."/>
            <person name="Grigoriev I.V."/>
            <person name="Hibbett D.S."/>
        </authorList>
    </citation>
    <scope>NUCLEOTIDE SEQUENCE [LARGE SCALE GENOMIC DNA]</scope>
    <source>
        <strain evidence="10">RWD-64-598 SS2</strain>
    </source>
</reference>
<feature type="domain" description="Rhodopsin" evidence="8">
    <location>
        <begin position="39"/>
        <end position="235"/>
    </location>
</feature>
<comment type="subcellular location">
    <subcellularLocation>
        <location evidence="1">Membrane</location>
        <topology evidence="1">Multi-pass membrane protein</topology>
    </subcellularLocation>
</comment>
<dbReference type="RefSeq" id="XP_007766728.1">
    <property type="nucleotide sequence ID" value="XM_007768538.1"/>
</dbReference>
<keyword evidence="2 7" id="KW-0812">Transmembrane</keyword>
<evidence type="ECO:0000256" key="5">
    <source>
        <dbReference type="ARBA" id="ARBA00038359"/>
    </source>
</evidence>
<evidence type="ECO:0000256" key="2">
    <source>
        <dbReference type="ARBA" id="ARBA00022692"/>
    </source>
</evidence>
<dbReference type="InterPro" id="IPR052337">
    <property type="entry name" value="SAT4-like"/>
</dbReference>
<organism evidence="9 10">
    <name type="scientific">Coniophora puteana (strain RWD-64-598)</name>
    <name type="common">Brown rot fungus</name>
    <dbReference type="NCBI Taxonomy" id="741705"/>
    <lineage>
        <taxon>Eukaryota</taxon>
        <taxon>Fungi</taxon>
        <taxon>Dikarya</taxon>
        <taxon>Basidiomycota</taxon>
        <taxon>Agaricomycotina</taxon>
        <taxon>Agaricomycetes</taxon>
        <taxon>Agaricomycetidae</taxon>
        <taxon>Boletales</taxon>
        <taxon>Coniophorineae</taxon>
        <taxon>Coniophoraceae</taxon>
        <taxon>Coniophora</taxon>
    </lineage>
</organism>